<keyword evidence="2" id="KW-1185">Reference proteome</keyword>
<dbReference type="EMBL" id="JH930475">
    <property type="protein sequence ID" value="EKM52823.1"/>
    <property type="molecule type" value="Genomic_DNA"/>
</dbReference>
<reference evidence="1 2" key="1">
    <citation type="journal article" date="2012" name="BMC Genomics">
        <title>Comparative genomics of the white-rot fungi, Phanerochaete carnosa and P. chrysosporium, to elucidate the genetic basis of the distinct wood types they colonize.</title>
        <authorList>
            <person name="Suzuki H."/>
            <person name="MacDonald J."/>
            <person name="Syed K."/>
            <person name="Salamov A."/>
            <person name="Hori C."/>
            <person name="Aerts A."/>
            <person name="Henrissat B."/>
            <person name="Wiebenga A."/>
            <person name="vanKuyk P.A."/>
            <person name="Barry K."/>
            <person name="Lindquist E."/>
            <person name="LaButti K."/>
            <person name="Lapidus A."/>
            <person name="Lucas S."/>
            <person name="Coutinho P."/>
            <person name="Gong Y."/>
            <person name="Samejima M."/>
            <person name="Mahadevan R."/>
            <person name="Abou-Zaid M."/>
            <person name="de Vries R.P."/>
            <person name="Igarashi K."/>
            <person name="Yadav J.S."/>
            <person name="Grigoriev I.V."/>
            <person name="Master E.R."/>
        </authorList>
    </citation>
    <scope>NUCLEOTIDE SEQUENCE [LARGE SCALE GENOMIC DNA]</scope>
    <source>
        <strain evidence="1 2">HHB-10118-sp</strain>
    </source>
</reference>
<gene>
    <name evidence="1" type="ORF">PHACADRAFT_261473</name>
</gene>
<accession>K5VN22</accession>
<evidence type="ECO:0000313" key="1">
    <source>
        <dbReference type="EMBL" id="EKM52823.1"/>
    </source>
</evidence>
<dbReference type="InParanoid" id="K5VN22"/>
<protein>
    <submittedName>
        <fullName evidence="1">Uncharacterized protein</fullName>
    </submittedName>
</protein>
<organism evidence="1 2">
    <name type="scientific">Phanerochaete carnosa (strain HHB-10118-sp)</name>
    <name type="common">White-rot fungus</name>
    <name type="synonym">Peniophora carnosa</name>
    <dbReference type="NCBI Taxonomy" id="650164"/>
    <lineage>
        <taxon>Eukaryota</taxon>
        <taxon>Fungi</taxon>
        <taxon>Dikarya</taxon>
        <taxon>Basidiomycota</taxon>
        <taxon>Agaricomycotina</taxon>
        <taxon>Agaricomycetes</taxon>
        <taxon>Polyporales</taxon>
        <taxon>Phanerochaetaceae</taxon>
        <taxon>Phanerochaete</taxon>
    </lineage>
</organism>
<dbReference type="Proteomes" id="UP000008370">
    <property type="component" value="Unassembled WGS sequence"/>
</dbReference>
<sequence length="58" mass="6529">MDEVLTSPSEYTVDDSIVALTRLERFDYLPLETTSEKNDFLCAVLKDRLAHAVPEPSS</sequence>
<dbReference type="HOGENOM" id="CLU_2979842_0_0_1"/>
<dbReference type="GeneID" id="18918002"/>
<evidence type="ECO:0000313" key="2">
    <source>
        <dbReference type="Proteomes" id="UP000008370"/>
    </source>
</evidence>
<proteinExistence type="predicted"/>
<dbReference type="KEGG" id="pco:PHACADRAFT_261473"/>
<dbReference type="AlphaFoldDB" id="K5VN22"/>
<dbReference type="RefSeq" id="XP_007399153.1">
    <property type="nucleotide sequence ID" value="XM_007399091.1"/>
</dbReference>
<name>K5VN22_PHACS</name>